<proteinExistence type="predicted"/>
<organism evidence="2 3">
    <name type="scientific">Caenorhabditis nigoni</name>
    <dbReference type="NCBI Taxonomy" id="1611254"/>
    <lineage>
        <taxon>Eukaryota</taxon>
        <taxon>Metazoa</taxon>
        <taxon>Ecdysozoa</taxon>
        <taxon>Nematoda</taxon>
        <taxon>Chromadorea</taxon>
        <taxon>Rhabditida</taxon>
        <taxon>Rhabditina</taxon>
        <taxon>Rhabditomorpha</taxon>
        <taxon>Rhabditoidea</taxon>
        <taxon>Rhabditidae</taxon>
        <taxon>Peloderinae</taxon>
        <taxon>Caenorhabditis</taxon>
    </lineage>
</organism>
<dbReference type="AlphaFoldDB" id="A0A2G5VJU0"/>
<evidence type="ECO:0000313" key="3">
    <source>
        <dbReference type="Proteomes" id="UP000230233"/>
    </source>
</evidence>
<reference evidence="3" key="1">
    <citation type="submission" date="2017-10" db="EMBL/GenBank/DDBJ databases">
        <title>Rapid genome shrinkage in a self-fertile nematode reveals novel sperm competition proteins.</title>
        <authorList>
            <person name="Yin D."/>
            <person name="Schwarz E.M."/>
            <person name="Thomas C.G."/>
            <person name="Felde R.L."/>
            <person name="Korf I.F."/>
            <person name="Cutter A.D."/>
            <person name="Schartner C.M."/>
            <person name="Ralston E.J."/>
            <person name="Meyer B.J."/>
            <person name="Haag E.S."/>
        </authorList>
    </citation>
    <scope>NUCLEOTIDE SEQUENCE [LARGE SCALE GENOMIC DNA]</scope>
    <source>
        <strain evidence="3">JU1422</strain>
    </source>
</reference>
<accession>A0A2G5VJU0</accession>
<comment type="caution">
    <text evidence="2">The sequence shown here is derived from an EMBL/GenBank/DDBJ whole genome shotgun (WGS) entry which is preliminary data.</text>
</comment>
<dbReference type="Proteomes" id="UP000230233">
    <property type="component" value="Chromosome I"/>
</dbReference>
<evidence type="ECO:0000256" key="1">
    <source>
        <dbReference type="SAM" id="MobiDB-lite"/>
    </source>
</evidence>
<feature type="compositionally biased region" description="Low complexity" evidence="1">
    <location>
        <begin position="94"/>
        <end position="104"/>
    </location>
</feature>
<feature type="region of interest" description="Disordered" evidence="1">
    <location>
        <begin position="1"/>
        <end position="104"/>
    </location>
</feature>
<feature type="compositionally biased region" description="Low complexity" evidence="1">
    <location>
        <begin position="65"/>
        <end position="79"/>
    </location>
</feature>
<evidence type="ECO:0008006" key="4">
    <source>
        <dbReference type="Google" id="ProtNLM"/>
    </source>
</evidence>
<protein>
    <recommendedName>
        <fullName evidence="4">Katanin p80 subunit C-terminal domain-containing protein</fullName>
    </recommendedName>
</protein>
<dbReference type="STRING" id="1611254.A0A2G5VJU0"/>
<name>A0A2G5VJU0_9PELO</name>
<evidence type="ECO:0000313" key="2">
    <source>
        <dbReference type="EMBL" id="PIC52023.1"/>
    </source>
</evidence>
<dbReference type="EMBL" id="PDUG01000001">
    <property type="protein sequence ID" value="PIC52023.1"/>
    <property type="molecule type" value="Genomic_DNA"/>
</dbReference>
<dbReference type="OrthoDB" id="10251605at2759"/>
<keyword evidence="3" id="KW-1185">Reference proteome</keyword>
<sequence length="275" mass="30358">MLGTYRPKAESADGNKQTKRTTRTRPAVNVENGPRTRSASTRRTKEQPITITYLGRSRTASESDATTSVRAVRSSTSKKLQQSVSVKTKTDDLSSSSSSSDSVSFSSSSQAAAFIDILNKIGATAKTENKYIRRFKVLNSRNSRKFEEEVAKNERLAFAAIKFLTNRNIWSLNACHAYLPIIVENIVSQNASDQSIVLNGLESIADTLLEPILRFATAGATRIGVDVVAEERAAKAKECVQLFRGIVKNRDAYYKQLDENAIFQLDNILAQLKKA</sequence>
<gene>
    <name evidence="2" type="primary">Cnig_chr_I.g2298</name>
    <name evidence="2" type="ORF">B9Z55_002298</name>
</gene>